<reference evidence="3" key="2">
    <citation type="submission" date="2013-12" db="EMBL/GenBank/DDBJ databases">
        <title>Evolution of pathogenesis and genome organization in the Tremellales.</title>
        <authorList>
            <person name="Cuomo C."/>
            <person name="Litvintseva A."/>
            <person name="Heitman J."/>
            <person name="Chen Y."/>
            <person name="Sun S."/>
            <person name="Springer D."/>
            <person name="Dromer F."/>
            <person name="Young S."/>
            <person name="Zeng Q."/>
            <person name="Chapman S."/>
            <person name="Gujja S."/>
            <person name="Saif S."/>
            <person name="Birren B."/>
        </authorList>
    </citation>
    <scope>NUCLEOTIDE SEQUENCE [LARGE SCALE GENOMIC DNA]</scope>
    <source>
        <strain evidence="3">BCC8398</strain>
    </source>
</reference>
<accession>A0A1B9GX75</accession>
<evidence type="ECO:0000313" key="3">
    <source>
        <dbReference type="Proteomes" id="UP000092666"/>
    </source>
</evidence>
<feature type="region of interest" description="Disordered" evidence="1">
    <location>
        <begin position="108"/>
        <end position="152"/>
    </location>
</feature>
<dbReference type="Proteomes" id="UP000092666">
    <property type="component" value="Unassembled WGS sequence"/>
</dbReference>
<evidence type="ECO:0000256" key="1">
    <source>
        <dbReference type="SAM" id="MobiDB-lite"/>
    </source>
</evidence>
<dbReference type="EMBL" id="KI669498">
    <property type="protein sequence ID" value="OCF35609.1"/>
    <property type="molecule type" value="Genomic_DNA"/>
</dbReference>
<name>A0A1B9GX75_9TREE</name>
<organism evidence="2 3">
    <name type="scientific">Kwoniella heveanensis BCC8398</name>
    <dbReference type="NCBI Taxonomy" id="1296120"/>
    <lineage>
        <taxon>Eukaryota</taxon>
        <taxon>Fungi</taxon>
        <taxon>Dikarya</taxon>
        <taxon>Basidiomycota</taxon>
        <taxon>Agaricomycotina</taxon>
        <taxon>Tremellomycetes</taxon>
        <taxon>Tremellales</taxon>
        <taxon>Cryptococcaceae</taxon>
        <taxon>Kwoniella</taxon>
    </lineage>
</organism>
<dbReference type="AlphaFoldDB" id="A0A1B9GX75"/>
<sequence>MSVNGWCSCASCPSHTDGTKVSAVFHCETVRQSRSDVVHRAFHKTVASCGTCEKAGGHHTCTSTIVDWVADQDNPWDPEEERQNFFRALENDWQSKFGAKTTAFGNSSASSAAAATSSAATKNSNQTSDLQHVDFATNGASTSPYETVPAAE</sequence>
<gene>
    <name evidence="2" type="ORF">I316_02664</name>
</gene>
<proteinExistence type="predicted"/>
<evidence type="ECO:0000313" key="2">
    <source>
        <dbReference type="EMBL" id="OCF35609.1"/>
    </source>
</evidence>
<keyword evidence="3" id="KW-1185">Reference proteome</keyword>
<protein>
    <submittedName>
        <fullName evidence="2">Uncharacterized protein</fullName>
    </submittedName>
</protein>
<feature type="compositionally biased region" description="Low complexity" evidence="1">
    <location>
        <begin position="108"/>
        <end position="128"/>
    </location>
</feature>
<reference evidence="2 3" key="1">
    <citation type="submission" date="2013-07" db="EMBL/GenBank/DDBJ databases">
        <title>The Genome Sequence of Cryptococcus heveanensis BCC8398.</title>
        <authorList>
            <consortium name="The Broad Institute Genome Sequencing Platform"/>
            <person name="Cuomo C."/>
            <person name="Litvintseva A."/>
            <person name="Chen Y."/>
            <person name="Heitman J."/>
            <person name="Sun S."/>
            <person name="Springer D."/>
            <person name="Dromer F."/>
            <person name="Young S.K."/>
            <person name="Zeng Q."/>
            <person name="Gargeya S."/>
            <person name="Fitzgerald M."/>
            <person name="Abouelleil A."/>
            <person name="Alvarado L."/>
            <person name="Berlin A.M."/>
            <person name="Chapman S.B."/>
            <person name="Dewar J."/>
            <person name="Goldberg J."/>
            <person name="Griggs A."/>
            <person name="Gujja S."/>
            <person name="Hansen M."/>
            <person name="Howarth C."/>
            <person name="Imamovic A."/>
            <person name="Larimer J."/>
            <person name="McCowan C."/>
            <person name="Murphy C."/>
            <person name="Pearson M."/>
            <person name="Priest M."/>
            <person name="Roberts A."/>
            <person name="Saif S."/>
            <person name="Shea T."/>
            <person name="Sykes S."/>
            <person name="Wortman J."/>
            <person name="Nusbaum C."/>
            <person name="Birren B."/>
        </authorList>
    </citation>
    <scope>NUCLEOTIDE SEQUENCE [LARGE SCALE GENOMIC DNA]</scope>
    <source>
        <strain evidence="2 3">BCC8398</strain>
    </source>
</reference>